<dbReference type="EMBL" id="WIGO01000278">
    <property type="protein sequence ID" value="KAF6820064.1"/>
    <property type="molecule type" value="Genomic_DNA"/>
</dbReference>
<name>A0A8H6JVF4_9PEZI</name>
<proteinExistence type="predicted"/>
<organism evidence="2 3">
    <name type="scientific">Colletotrichum plurivorum</name>
    <dbReference type="NCBI Taxonomy" id="2175906"/>
    <lineage>
        <taxon>Eukaryota</taxon>
        <taxon>Fungi</taxon>
        <taxon>Dikarya</taxon>
        <taxon>Ascomycota</taxon>
        <taxon>Pezizomycotina</taxon>
        <taxon>Sordariomycetes</taxon>
        <taxon>Hypocreomycetidae</taxon>
        <taxon>Glomerellales</taxon>
        <taxon>Glomerellaceae</taxon>
        <taxon>Colletotrichum</taxon>
        <taxon>Colletotrichum orchidearum species complex</taxon>
    </lineage>
</organism>
<keyword evidence="3" id="KW-1185">Reference proteome</keyword>
<evidence type="ECO:0008006" key="4">
    <source>
        <dbReference type="Google" id="ProtNLM"/>
    </source>
</evidence>
<comment type="caution">
    <text evidence="2">The sequence shown here is derived from an EMBL/GenBank/DDBJ whole genome shotgun (WGS) entry which is preliminary data.</text>
</comment>
<accession>A0A8H6JVF4</accession>
<feature type="region of interest" description="Disordered" evidence="1">
    <location>
        <begin position="1"/>
        <end position="23"/>
    </location>
</feature>
<gene>
    <name evidence="2" type="ORF">CPLU01_12892</name>
</gene>
<reference evidence="2" key="1">
    <citation type="journal article" date="2020" name="Phytopathology">
        <title>Genome Sequence Resources of Colletotrichum truncatum, C. plurivorum, C. musicola, and C. sojae: Four Species Pathogenic to Soybean (Glycine max).</title>
        <authorList>
            <person name="Rogerio F."/>
            <person name="Boufleur T.R."/>
            <person name="Ciampi-Guillardi M."/>
            <person name="Sukno S.A."/>
            <person name="Thon M.R."/>
            <person name="Massola Junior N.S."/>
            <person name="Baroncelli R."/>
        </authorList>
    </citation>
    <scope>NUCLEOTIDE SEQUENCE</scope>
    <source>
        <strain evidence="2">LFN00145</strain>
    </source>
</reference>
<dbReference type="AlphaFoldDB" id="A0A8H6JVF4"/>
<dbReference type="Proteomes" id="UP000654918">
    <property type="component" value="Unassembled WGS sequence"/>
</dbReference>
<evidence type="ECO:0000256" key="1">
    <source>
        <dbReference type="SAM" id="MobiDB-lite"/>
    </source>
</evidence>
<dbReference type="Gene3D" id="3.30.710.10">
    <property type="entry name" value="Potassium Channel Kv1.1, Chain A"/>
    <property type="match status" value="1"/>
</dbReference>
<sequence>MGNSKTTPRPMAKTCDETATPPGEVPAAVTAASLIEIPIDPDGDLILRAGSELEGAEKAFRVCSNAMRRSSVVWKKMLFGPFKESKPGSGPWIVDLPEDDPRGLEVLLRIIQTNYSKDPPKLSLTELYHLMQLANKYDMISIIPPATASTWVQVVKNLSAKDTAKGSVLAKVLYIAWELG</sequence>
<dbReference type="SUPFAM" id="SSF54695">
    <property type="entry name" value="POZ domain"/>
    <property type="match status" value="1"/>
</dbReference>
<evidence type="ECO:0000313" key="3">
    <source>
        <dbReference type="Proteomes" id="UP000654918"/>
    </source>
</evidence>
<evidence type="ECO:0000313" key="2">
    <source>
        <dbReference type="EMBL" id="KAF6820064.1"/>
    </source>
</evidence>
<protein>
    <recommendedName>
        <fullName evidence="4">BTB domain-containing protein</fullName>
    </recommendedName>
</protein>
<dbReference type="InterPro" id="IPR011333">
    <property type="entry name" value="SKP1/BTB/POZ_sf"/>
</dbReference>